<reference evidence="3 4" key="1">
    <citation type="submission" date="2019-03" db="EMBL/GenBank/DDBJ databases">
        <title>Draft Genome Sequence of Massilia arenosa sp. nov., a Novel Massilia Species Isolated from a Sandy-loam Maize Soil.</title>
        <authorList>
            <person name="Raths R."/>
            <person name="Peta V."/>
            <person name="Bucking H."/>
        </authorList>
    </citation>
    <scope>NUCLEOTIDE SEQUENCE [LARGE SCALE GENOMIC DNA]</scope>
    <source>
        <strain evidence="3 4">MC02</strain>
    </source>
</reference>
<dbReference type="InterPro" id="IPR012341">
    <property type="entry name" value="6hp_glycosidase-like_sf"/>
</dbReference>
<dbReference type="Proteomes" id="UP000298438">
    <property type="component" value="Unassembled WGS sequence"/>
</dbReference>
<dbReference type="PANTHER" id="PTHR15108">
    <property type="entry name" value="N-ACYLGLUCOSAMINE-2-EPIMERASE"/>
    <property type="match status" value="1"/>
</dbReference>
<dbReference type="OrthoDB" id="9806359at2"/>
<dbReference type="CDD" id="cd00249">
    <property type="entry name" value="AGE"/>
    <property type="match status" value="1"/>
</dbReference>
<dbReference type="FunFam" id="1.50.10.10:FF:000057">
    <property type="entry name" value="N-acylglucosamine 2-epimerase"/>
    <property type="match status" value="1"/>
</dbReference>
<dbReference type="EMBL" id="SPVF01000148">
    <property type="protein sequence ID" value="TFW19330.1"/>
    <property type="molecule type" value="Genomic_DNA"/>
</dbReference>
<dbReference type="InterPro" id="IPR008928">
    <property type="entry name" value="6-hairpin_glycosidase_sf"/>
</dbReference>
<dbReference type="AlphaFoldDB" id="A0A4Y9SAY8"/>
<evidence type="ECO:0000313" key="3">
    <source>
        <dbReference type="EMBL" id="TFW19330.1"/>
    </source>
</evidence>
<dbReference type="InterPro" id="IPR034116">
    <property type="entry name" value="AGE_dom"/>
</dbReference>
<dbReference type="RefSeq" id="WP_135207443.1">
    <property type="nucleotide sequence ID" value="NZ_SPVF01000148.1"/>
</dbReference>
<comment type="caution">
    <text evidence="3">The sequence shown here is derived from an EMBL/GenBank/DDBJ whole genome shotgun (WGS) entry which is preliminary data.</text>
</comment>
<evidence type="ECO:0000313" key="4">
    <source>
        <dbReference type="Proteomes" id="UP000298438"/>
    </source>
</evidence>
<dbReference type="GO" id="GO:0005975">
    <property type="term" value="P:carbohydrate metabolic process"/>
    <property type="evidence" value="ECO:0007669"/>
    <property type="project" value="InterPro"/>
</dbReference>
<keyword evidence="2 3" id="KW-0413">Isomerase</keyword>
<comment type="similarity">
    <text evidence="1">Belongs to the N-acylglucosamine 2-epimerase family.</text>
</comment>
<dbReference type="Pfam" id="PF07221">
    <property type="entry name" value="GlcNAc_2-epim"/>
    <property type="match status" value="1"/>
</dbReference>
<dbReference type="GO" id="GO:0016853">
    <property type="term" value="F:isomerase activity"/>
    <property type="evidence" value="ECO:0007669"/>
    <property type="project" value="UniProtKB-KW"/>
</dbReference>
<protein>
    <submittedName>
        <fullName evidence="3">AGE family epimerase/isomerase</fullName>
    </submittedName>
</protein>
<dbReference type="Gene3D" id="1.50.10.10">
    <property type="match status" value="1"/>
</dbReference>
<keyword evidence="4" id="KW-1185">Reference proteome</keyword>
<gene>
    <name evidence="3" type="ORF">E4L96_11910</name>
</gene>
<name>A0A4Y9SAY8_9BURK</name>
<sequence length="407" mass="46550">MTTQPDFKDPAVLRAHVAHTMAFYHPRCIDPSGGFYHYFKDDGTVYDAHTRHLVSSTRFVFNYAMAARRLGDPAYLDQVRHGVAFLRDVHLNPATGGYAWQLDWREGRKAVLDGDNHCYGLAFVLLAYSHALMAGVTEAAAWIAETFDLMERRFWQPDHGLYADQASADWSRLDPYRGQNANMHACEALIAAFDATGHLLYLQRAATLAHNITVRQAALAHGMVWEHYREDWSVDWDYNLHDKTNIFRPWGYQPGHFTEWAKLLVLLEQRCPAHGIDTAWMLPRARELFDTALLRAWDGTHGGIHYGFAPDGSICDGDKYFWVQAESLAASALLADRTGEASYWNWYQRIWAYSWAYMVDHQYGAWYRILTPDNRKISDEKSPAGKVDYHTMGACYDVLTVLQKGQA</sequence>
<accession>A0A4Y9SAY8</accession>
<evidence type="ECO:0000256" key="1">
    <source>
        <dbReference type="ARBA" id="ARBA00008558"/>
    </source>
</evidence>
<dbReference type="InterPro" id="IPR010819">
    <property type="entry name" value="AGE/CE"/>
</dbReference>
<evidence type="ECO:0000256" key="2">
    <source>
        <dbReference type="ARBA" id="ARBA00023235"/>
    </source>
</evidence>
<organism evidence="3 4">
    <name type="scientific">Zemynaea arenosa</name>
    <dbReference type="NCBI Taxonomy" id="2561931"/>
    <lineage>
        <taxon>Bacteria</taxon>
        <taxon>Pseudomonadati</taxon>
        <taxon>Pseudomonadota</taxon>
        <taxon>Betaproteobacteria</taxon>
        <taxon>Burkholderiales</taxon>
        <taxon>Oxalobacteraceae</taxon>
        <taxon>Telluria group</taxon>
        <taxon>Zemynaea</taxon>
    </lineage>
</organism>
<proteinExistence type="inferred from homology"/>
<dbReference type="SUPFAM" id="SSF48208">
    <property type="entry name" value="Six-hairpin glycosidases"/>
    <property type="match status" value="1"/>
</dbReference>